<proteinExistence type="inferred from homology"/>
<dbReference type="EMBL" id="LAEV01002234">
    <property type="protein sequence ID" value="KKA26337.1"/>
    <property type="molecule type" value="Genomic_DNA"/>
</dbReference>
<evidence type="ECO:0000256" key="2">
    <source>
        <dbReference type="ARBA" id="ARBA00012759"/>
    </source>
</evidence>
<dbReference type="GO" id="GO:0016579">
    <property type="term" value="P:protein deubiquitination"/>
    <property type="evidence" value="ECO:0007669"/>
    <property type="project" value="TreeGrafter"/>
</dbReference>
<dbReference type="AlphaFoldDB" id="A0A0F4Z756"/>
<dbReference type="OrthoDB" id="1924260at2759"/>
<dbReference type="Gene3D" id="3.40.532.10">
    <property type="entry name" value="Peptidase C12, ubiquitin carboxyl-terminal hydrolase"/>
    <property type="match status" value="1"/>
</dbReference>
<dbReference type="InterPro" id="IPR036959">
    <property type="entry name" value="Peptidase_C12_UCH_sf"/>
</dbReference>
<keyword evidence="3 7" id="KW-0645">Protease</keyword>
<keyword evidence="5 7" id="KW-0378">Hydrolase</keyword>
<feature type="region of interest" description="Disordered" evidence="8">
    <location>
        <begin position="1"/>
        <end position="31"/>
    </location>
</feature>
<keyword evidence="4 7" id="KW-0833">Ubl conjugation pathway</keyword>
<feature type="active site" description="Nucleophile" evidence="7">
    <location>
        <position position="135"/>
    </location>
</feature>
<dbReference type="SUPFAM" id="SSF54001">
    <property type="entry name" value="Cysteine proteinases"/>
    <property type="match status" value="1"/>
</dbReference>
<keyword evidence="6 7" id="KW-0788">Thiol protease</keyword>
<dbReference type="PROSITE" id="PS52048">
    <property type="entry name" value="UCH_DOMAIN"/>
    <property type="match status" value="1"/>
</dbReference>
<feature type="active site" description="Proton donor" evidence="7">
    <location>
        <position position="241"/>
    </location>
</feature>
<dbReference type="Proteomes" id="UP000033483">
    <property type="component" value="Unassembled WGS sequence"/>
</dbReference>
<protein>
    <recommendedName>
        <fullName evidence="2 7">ubiquitinyl hydrolase 1</fullName>
        <ecNumber evidence="2 7">3.4.19.12</ecNumber>
    </recommendedName>
</protein>
<keyword evidence="11" id="KW-1185">Reference proteome</keyword>
<dbReference type="GO" id="GO:0006511">
    <property type="term" value="P:ubiquitin-dependent protein catabolic process"/>
    <property type="evidence" value="ECO:0007669"/>
    <property type="project" value="UniProtKB-UniRule"/>
</dbReference>
<comment type="caution">
    <text evidence="10">The sequence shown here is derived from an EMBL/GenBank/DDBJ whole genome shotgun (WGS) entry which is preliminary data.</text>
</comment>
<evidence type="ECO:0000256" key="1">
    <source>
        <dbReference type="ARBA" id="ARBA00000707"/>
    </source>
</evidence>
<evidence type="ECO:0000256" key="7">
    <source>
        <dbReference type="PROSITE-ProRule" id="PRU01393"/>
    </source>
</evidence>
<dbReference type="EC" id="3.4.19.12" evidence="2 7"/>
<evidence type="ECO:0000256" key="3">
    <source>
        <dbReference type="ARBA" id="ARBA00022670"/>
    </source>
</evidence>
<reference evidence="10 11" key="1">
    <citation type="submission" date="2015-03" db="EMBL/GenBank/DDBJ databases">
        <authorList>
            <person name="Radwan O."/>
            <person name="Al-Naeli F.A."/>
            <person name="Rendon G.A."/>
            <person name="Fields C."/>
        </authorList>
    </citation>
    <scope>NUCLEOTIDE SEQUENCE [LARGE SCALE GENOMIC DNA]</scope>
    <source>
        <strain evidence="10">CR-DP1</strain>
    </source>
</reference>
<feature type="site" description="Transition state stabilizer" evidence="7">
    <location>
        <position position="129"/>
    </location>
</feature>
<dbReference type="Pfam" id="PF01088">
    <property type="entry name" value="Peptidase_C12"/>
    <property type="match status" value="1"/>
</dbReference>
<dbReference type="PANTHER" id="PTHR10589:SF29">
    <property type="entry name" value="UBIQUITIN CARBOXYL-TERMINAL HYDROLASE"/>
    <property type="match status" value="1"/>
</dbReference>
<dbReference type="InterPro" id="IPR038765">
    <property type="entry name" value="Papain-like_cys_pep_sf"/>
</dbReference>
<dbReference type="InterPro" id="IPR001578">
    <property type="entry name" value="Peptidase_C12_UCH"/>
</dbReference>
<dbReference type="GO" id="GO:0004843">
    <property type="term" value="F:cysteine-type deubiquitinase activity"/>
    <property type="evidence" value="ECO:0007669"/>
    <property type="project" value="UniProtKB-UniRule"/>
</dbReference>
<accession>A0A0F4Z756</accession>
<gene>
    <name evidence="10" type="ORF">TD95_004521</name>
</gene>
<evidence type="ECO:0000256" key="4">
    <source>
        <dbReference type="ARBA" id="ARBA00022786"/>
    </source>
</evidence>
<name>A0A0F4Z756_9PEZI</name>
<dbReference type="GO" id="GO:0005737">
    <property type="term" value="C:cytoplasm"/>
    <property type="evidence" value="ECO:0007669"/>
    <property type="project" value="TreeGrafter"/>
</dbReference>
<comment type="similarity">
    <text evidence="7">Belongs to the peptidase C12 family.</text>
</comment>
<feature type="site" description="Important for enzyme activity" evidence="7">
    <location>
        <position position="256"/>
    </location>
</feature>
<evidence type="ECO:0000313" key="11">
    <source>
        <dbReference type="Proteomes" id="UP000033483"/>
    </source>
</evidence>
<feature type="domain" description="UCH catalytic" evidence="9">
    <location>
        <begin position="60"/>
        <end position="306"/>
    </location>
</feature>
<dbReference type="PANTHER" id="PTHR10589">
    <property type="entry name" value="UBIQUITIN CARBOXYL-TERMINAL HYDROLASE"/>
    <property type="match status" value="1"/>
</dbReference>
<evidence type="ECO:0000256" key="5">
    <source>
        <dbReference type="ARBA" id="ARBA00022801"/>
    </source>
</evidence>
<evidence type="ECO:0000259" key="9">
    <source>
        <dbReference type="PROSITE" id="PS52048"/>
    </source>
</evidence>
<sequence>MDFARPNTELDHITTPSASPNSLRKRKAEDGQSLAIPAPNEILTASLEPLSKSELEEWPGWIEVESDPAFFNAILRDLGVKNVRAQEVFSMDDLAYLGNTVFGLIFLSEFVEDDHETETECNNVWFANQTADNSCATVAMLNLLMNSKGANLGDKLSKFKESTKYMNTVMRGKYLSKDPFLRTTHNQFAHRMDILNADLALDNDTFIDTTGKRILGKQTKTSRSKLSAAKKRKTTAEATFHFVAYVKCRGEVWELDGLRWKPVSLGKVGDVRDDDDVNWLSVVKPIIESRMQMSPSGNFSLLSVVEDPLWAYSLKIATAMASLNAIDTYIRHLSPTWDPSTQTPPLPTPLRNGAAADLDPYKLTCDDIANTDPDSALKDQLSGADMARALALRDTWAANVESALVDWSERQVQLDHEAVGGEERSESFLSAVHEWARALAELDELQGLNALVMDQDERRKKGR</sequence>
<comment type="catalytic activity">
    <reaction evidence="1 7">
        <text>Thiol-dependent hydrolysis of ester, thioester, amide, peptide and isopeptide bonds formed by the C-terminal Gly of ubiquitin (a 76-residue protein attached to proteins as an intracellular targeting signal).</text>
        <dbReference type="EC" id="3.4.19.12"/>
    </reaction>
</comment>
<evidence type="ECO:0000256" key="8">
    <source>
        <dbReference type="SAM" id="MobiDB-lite"/>
    </source>
</evidence>
<evidence type="ECO:0000313" key="10">
    <source>
        <dbReference type="EMBL" id="KKA26337.1"/>
    </source>
</evidence>
<evidence type="ECO:0000256" key="6">
    <source>
        <dbReference type="ARBA" id="ARBA00022807"/>
    </source>
</evidence>
<organism evidence="10 11">
    <name type="scientific">Thielaviopsis punctulata</name>
    <dbReference type="NCBI Taxonomy" id="72032"/>
    <lineage>
        <taxon>Eukaryota</taxon>
        <taxon>Fungi</taxon>
        <taxon>Dikarya</taxon>
        <taxon>Ascomycota</taxon>
        <taxon>Pezizomycotina</taxon>
        <taxon>Sordariomycetes</taxon>
        <taxon>Hypocreomycetidae</taxon>
        <taxon>Microascales</taxon>
        <taxon>Ceratocystidaceae</taxon>
        <taxon>Thielaviopsis</taxon>
    </lineage>
</organism>